<dbReference type="InterPro" id="IPR036897">
    <property type="entry name" value="CarbamoylP_synth_lsu_oligo_sf"/>
</dbReference>
<evidence type="ECO:0000256" key="1">
    <source>
        <dbReference type="ARBA" id="ARBA00001936"/>
    </source>
</evidence>
<keyword evidence="6" id="KW-0677">Repeat</keyword>
<evidence type="ECO:0000256" key="10">
    <source>
        <dbReference type="ARBA" id="ARBA00023211"/>
    </source>
</evidence>
<dbReference type="Pfam" id="PF02786">
    <property type="entry name" value="CPSase_L_D2"/>
    <property type="match status" value="1"/>
</dbReference>
<dbReference type="RefSeq" id="WP_096109987.1">
    <property type="nucleotide sequence ID" value="NZ_NVYO01000001.1"/>
</dbReference>
<dbReference type="Gene3D" id="1.10.1030.10">
    <property type="entry name" value="Carbamoyl-phosphate synthetase, large subunit oligomerisation domain"/>
    <property type="match status" value="1"/>
</dbReference>
<keyword evidence="4" id="KW-0436">Ligase</keyword>
<dbReference type="SUPFAM" id="SSF48108">
    <property type="entry name" value="Carbamoyl phosphate synthetase, large subunit connection domain"/>
    <property type="match status" value="1"/>
</dbReference>
<evidence type="ECO:0000256" key="6">
    <source>
        <dbReference type="ARBA" id="ARBA00022737"/>
    </source>
</evidence>
<dbReference type="SMART" id="SM01096">
    <property type="entry name" value="CPSase_L_D3"/>
    <property type="match status" value="1"/>
</dbReference>
<dbReference type="GO" id="GO:0005737">
    <property type="term" value="C:cytoplasm"/>
    <property type="evidence" value="ECO:0007669"/>
    <property type="project" value="TreeGrafter"/>
</dbReference>
<sequence>MPSLNDIQKVLIIGGGPTEIGHETELDSATVQIMTEFKKHGVRTLVIDNNPFSVALEEIQPTNMYVQAVTTENVQHIIEKDQPDAILPSLGGLLGIQIAQELIEDGDIGRFGVTVLGMAPATLRQINNPAALNATLKEIQEPIIEAQVVSTTDEAMGMVEAIGFPLIVKPVSPRVDTNRTICENVDDMLTALNQGFQQSRFDQCSLERSVVGYKEVEMVAVRDVADTKILICGLENIDPIGIHSGDSIVVTPPQTLNDREYQDLRDATFRIATELGIVGVLHLHFALNPANQHFYVTKIAPYFTRGVALAARTTGYPIALVVGALLLGQRLVDVKLPSGYVKQTAIMEPMVDHVGVRIPLWPFQEVPDADQHLDTVMKAVGSTIGLGRSVEEALLKSVRSSQFSPRDVLPSVSNLTDGEMIRQLIHPLANRILVLIEALRRGYSPAELSELTKIDNFYFVKLQHLLLIEQAIKDHPLDVDVLLRARYFGFGDGMIARIWQTDTAKIRQLLADARIAPTYKMIEPTAGEFPEKTSGFYSTFEYENESQSLGERTALVLGRGGNQLGPNSAAEYFTTEMLKQLKRAGYHTILMNTNPNAVAIAPEFSDKQYVDPIQLGDVLNVIHVEHPDIVIVPGNRHYLTRELSKLDINLHVLPPDQETDQPAPEMATIGVSLFVHNQHKLAVGVMDMIAPGMNKSLSQVTAFRMPAELPRSRRTNLVEQAKQAVSERQVTGMIQVLFAPKPDSDSHQLTVVGVRPSRLTEMAFLSKVTGVNWVRMLTRQHIGTLDDAELSAIKVDIHSNRVALMNAAFPFRQLHVLNRPGTTDQEVGATIAFGSSEALTLTNLSDTDELDRIINRTI</sequence>
<dbReference type="GO" id="GO:0004088">
    <property type="term" value="F:carbamoyl-phosphate synthase (glutamine-hydrolyzing) activity"/>
    <property type="evidence" value="ECO:0007669"/>
    <property type="project" value="TreeGrafter"/>
</dbReference>
<keyword evidence="10" id="KW-0464">Manganese</keyword>
<dbReference type="GO" id="GO:0004087">
    <property type="term" value="F:carbamoyl-phosphate synthase (ammonia) activity"/>
    <property type="evidence" value="ECO:0007669"/>
    <property type="project" value="UniProtKB-EC"/>
</dbReference>
<dbReference type="InterPro" id="IPR058047">
    <property type="entry name" value="CPSase_preATP-grasp"/>
</dbReference>
<dbReference type="GO" id="GO:0005524">
    <property type="term" value="F:ATP binding"/>
    <property type="evidence" value="ECO:0007669"/>
    <property type="project" value="UniProtKB-UniRule"/>
</dbReference>
<dbReference type="PROSITE" id="PS50975">
    <property type="entry name" value="ATP_GRASP"/>
    <property type="match status" value="1"/>
</dbReference>
<protein>
    <submittedName>
        <fullName evidence="14">Carbamoyl phosphate synthase</fullName>
    </submittedName>
</protein>
<comment type="similarity">
    <text evidence="3">Belongs to the CarB family.</text>
</comment>
<dbReference type="GO" id="GO:0046872">
    <property type="term" value="F:metal ion binding"/>
    <property type="evidence" value="ECO:0007669"/>
    <property type="project" value="UniProtKB-KW"/>
</dbReference>
<reference evidence="14 15" key="1">
    <citation type="submission" date="2017-09" db="EMBL/GenBank/DDBJ databases">
        <title>Genome sequence of Lactobacillus brevis D7.</title>
        <authorList>
            <person name="Kwon M.-S."/>
            <person name="Lim S.K."/>
            <person name="Choi H.-J."/>
        </authorList>
    </citation>
    <scope>NUCLEOTIDE SEQUENCE [LARGE SCALE GENOMIC DNA]</scope>
    <source>
        <strain evidence="14 15">D7</strain>
    </source>
</reference>
<keyword evidence="9" id="KW-0665">Pyrimidine biosynthesis</keyword>
<keyword evidence="8 12" id="KW-0067">ATP-binding</keyword>
<accession>A0A2A3TYA1</accession>
<dbReference type="InterPro" id="IPR011761">
    <property type="entry name" value="ATP-grasp"/>
</dbReference>
<evidence type="ECO:0000259" key="13">
    <source>
        <dbReference type="PROSITE" id="PS50975"/>
    </source>
</evidence>
<feature type="domain" description="ATP-grasp" evidence="13">
    <location>
        <begin position="133"/>
        <end position="327"/>
    </location>
</feature>
<dbReference type="PANTHER" id="PTHR11405:SF53">
    <property type="entry name" value="CARBAMOYL-PHOSPHATE SYNTHASE [AMMONIA], MITOCHONDRIAL"/>
    <property type="match status" value="1"/>
</dbReference>
<dbReference type="Pfam" id="PF02787">
    <property type="entry name" value="CPSase_L_D3"/>
    <property type="match status" value="1"/>
</dbReference>
<dbReference type="Proteomes" id="UP000217918">
    <property type="component" value="Unassembled WGS sequence"/>
</dbReference>
<dbReference type="FunFam" id="3.40.50.20:FF:000001">
    <property type="entry name" value="Carbamoyl-phosphate synthase large chain"/>
    <property type="match status" value="2"/>
</dbReference>
<keyword evidence="5" id="KW-0479">Metal-binding</keyword>
<organism evidence="14 15">
    <name type="scientific">Levilactobacillus brevis</name>
    <name type="common">Lactobacillus brevis</name>
    <dbReference type="NCBI Taxonomy" id="1580"/>
    <lineage>
        <taxon>Bacteria</taxon>
        <taxon>Bacillati</taxon>
        <taxon>Bacillota</taxon>
        <taxon>Bacilli</taxon>
        <taxon>Lactobacillales</taxon>
        <taxon>Lactobacillaceae</taxon>
        <taxon>Levilactobacillus</taxon>
    </lineage>
</organism>
<evidence type="ECO:0000256" key="3">
    <source>
        <dbReference type="ARBA" id="ARBA00009799"/>
    </source>
</evidence>
<dbReference type="InterPro" id="IPR013815">
    <property type="entry name" value="ATP_grasp_subdomain_1"/>
</dbReference>
<proteinExistence type="inferred from homology"/>
<dbReference type="PANTHER" id="PTHR11405">
    <property type="entry name" value="CARBAMOYLTRANSFERASE FAMILY MEMBER"/>
    <property type="match status" value="1"/>
</dbReference>
<dbReference type="GO" id="GO:0006221">
    <property type="term" value="P:pyrimidine nucleotide biosynthetic process"/>
    <property type="evidence" value="ECO:0007669"/>
    <property type="project" value="UniProtKB-KW"/>
</dbReference>
<comment type="catalytic activity">
    <reaction evidence="11">
        <text>hydrogencarbonate + NH4(+) + 2 ATP = carbamoyl phosphate + 2 ADP + phosphate + 2 H(+)</text>
        <dbReference type="Rhea" id="RHEA:18029"/>
        <dbReference type="ChEBI" id="CHEBI:15378"/>
        <dbReference type="ChEBI" id="CHEBI:17544"/>
        <dbReference type="ChEBI" id="CHEBI:28938"/>
        <dbReference type="ChEBI" id="CHEBI:30616"/>
        <dbReference type="ChEBI" id="CHEBI:43474"/>
        <dbReference type="ChEBI" id="CHEBI:58228"/>
        <dbReference type="ChEBI" id="CHEBI:456216"/>
        <dbReference type="EC" id="6.3.4.16"/>
    </reaction>
</comment>
<gene>
    <name evidence="14" type="ORF">CNR29_06550</name>
</gene>
<dbReference type="InterPro" id="IPR005483">
    <property type="entry name" value="CPSase_dom"/>
</dbReference>
<name>A0A2A3TYA1_LEVBR</name>
<dbReference type="AlphaFoldDB" id="A0A2A3TYA1"/>
<comment type="cofactor">
    <cofactor evidence="2">
        <name>Mg(2+)</name>
        <dbReference type="ChEBI" id="CHEBI:18420"/>
    </cofactor>
</comment>
<comment type="caution">
    <text evidence="14">The sequence shown here is derived from an EMBL/GenBank/DDBJ whole genome shotgun (WGS) entry which is preliminary data.</text>
</comment>
<dbReference type="PRINTS" id="PR00098">
    <property type="entry name" value="CPSASE"/>
</dbReference>
<dbReference type="Gene3D" id="3.40.50.20">
    <property type="match status" value="2"/>
</dbReference>
<comment type="cofactor">
    <cofactor evidence="1">
        <name>Mn(2+)</name>
        <dbReference type="ChEBI" id="CHEBI:29035"/>
    </cofactor>
</comment>
<evidence type="ECO:0000256" key="7">
    <source>
        <dbReference type="ARBA" id="ARBA00022741"/>
    </source>
</evidence>
<dbReference type="GO" id="GO:0006541">
    <property type="term" value="P:glutamine metabolic process"/>
    <property type="evidence" value="ECO:0007669"/>
    <property type="project" value="TreeGrafter"/>
</dbReference>
<evidence type="ECO:0000256" key="5">
    <source>
        <dbReference type="ARBA" id="ARBA00022723"/>
    </source>
</evidence>
<dbReference type="SUPFAM" id="SSF56059">
    <property type="entry name" value="Glutathione synthetase ATP-binding domain-like"/>
    <property type="match status" value="2"/>
</dbReference>
<dbReference type="Pfam" id="PF25596">
    <property type="entry name" value="CPSase_L_D1"/>
    <property type="match status" value="2"/>
</dbReference>
<evidence type="ECO:0000256" key="4">
    <source>
        <dbReference type="ARBA" id="ARBA00022598"/>
    </source>
</evidence>
<evidence type="ECO:0000313" key="15">
    <source>
        <dbReference type="Proteomes" id="UP000217918"/>
    </source>
</evidence>
<dbReference type="Gene3D" id="3.30.1490.20">
    <property type="entry name" value="ATP-grasp fold, A domain"/>
    <property type="match status" value="1"/>
</dbReference>
<evidence type="ECO:0000256" key="12">
    <source>
        <dbReference type="PROSITE-ProRule" id="PRU00409"/>
    </source>
</evidence>
<evidence type="ECO:0000256" key="2">
    <source>
        <dbReference type="ARBA" id="ARBA00001946"/>
    </source>
</evidence>
<evidence type="ECO:0000313" key="14">
    <source>
        <dbReference type="EMBL" id="PBQ23688.1"/>
    </source>
</evidence>
<keyword evidence="7 12" id="KW-0547">Nucleotide-binding</keyword>
<evidence type="ECO:0000256" key="8">
    <source>
        <dbReference type="ARBA" id="ARBA00022840"/>
    </source>
</evidence>
<dbReference type="InterPro" id="IPR005480">
    <property type="entry name" value="CPSase_lsu_oligo"/>
</dbReference>
<dbReference type="EMBL" id="NVYO01000001">
    <property type="protein sequence ID" value="PBQ23688.1"/>
    <property type="molecule type" value="Genomic_DNA"/>
</dbReference>
<evidence type="ECO:0000256" key="9">
    <source>
        <dbReference type="ARBA" id="ARBA00022975"/>
    </source>
</evidence>
<dbReference type="InterPro" id="IPR005479">
    <property type="entry name" value="CPAse_ATP-bd"/>
</dbReference>
<evidence type="ECO:0000256" key="11">
    <source>
        <dbReference type="ARBA" id="ARBA00047359"/>
    </source>
</evidence>
<dbReference type="InterPro" id="IPR016185">
    <property type="entry name" value="PreATP-grasp_dom_sf"/>
</dbReference>
<dbReference type="Gene3D" id="3.30.470.20">
    <property type="entry name" value="ATP-grasp fold, B domain"/>
    <property type="match status" value="2"/>
</dbReference>
<dbReference type="SUPFAM" id="SSF52440">
    <property type="entry name" value="PreATP-grasp domain"/>
    <property type="match status" value="2"/>
</dbReference>